<name>A0A7T5UQX0_9BACT</name>
<evidence type="ECO:0008006" key="5">
    <source>
        <dbReference type="Google" id="ProtNLM"/>
    </source>
</evidence>
<proteinExistence type="predicted"/>
<feature type="signal peptide" evidence="2">
    <location>
        <begin position="1"/>
        <end position="24"/>
    </location>
</feature>
<accession>A0A7T5UQX0</accession>
<feature type="transmembrane region" description="Helical" evidence="1">
    <location>
        <begin position="82"/>
        <end position="105"/>
    </location>
</feature>
<keyword evidence="2" id="KW-0732">Signal</keyword>
<dbReference type="AlphaFoldDB" id="A0A7T5UQX0"/>
<organism evidence="3 4">
    <name type="scientific">Candidatus Sungiibacteriota bacterium</name>
    <dbReference type="NCBI Taxonomy" id="2750080"/>
    <lineage>
        <taxon>Bacteria</taxon>
        <taxon>Candidatus Sungiibacteriota</taxon>
    </lineage>
</organism>
<evidence type="ECO:0000256" key="2">
    <source>
        <dbReference type="SAM" id="SignalP"/>
    </source>
</evidence>
<keyword evidence="1" id="KW-1133">Transmembrane helix</keyword>
<dbReference type="InterPro" id="IPR043993">
    <property type="entry name" value="T4SS_pilin"/>
</dbReference>
<evidence type="ECO:0000256" key="1">
    <source>
        <dbReference type="SAM" id="Phobius"/>
    </source>
</evidence>
<feature type="chain" id="PRO_5032632945" description="Conjugal transfer protein TrbC" evidence="2">
    <location>
        <begin position="25"/>
        <end position="117"/>
    </location>
</feature>
<reference evidence="3 4" key="1">
    <citation type="submission" date="2020-07" db="EMBL/GenBank/DDBJ databases">
        <title>Huge and variable diversity of episymbiotic CPR bacteria and DPANN archaea in groundwater ecosystems.</title>
        <authorList>
            <person name="He C.Y."/>
            <person name="Keren R."/>
            <person name="Whittaker M."/>
            <person name="Farag I.F."/>
            <person name="Doudna J."/>
            <person name="Cate J.H.D."/>
            <person name="Banfield J.F."/>
        </authorList>
    </citation>
    <scope>NUCLEOTIDE SEQUENCE [LARGE SCALE GENOMIC DNA]</scope>
    <source>
        <strain evidence="3">NC_groundwater_541_Ag_S-0.1um_46_50</strain>
    </source>
</reference>
<evidence type="ECO:0000313" key="4">
    <source>
        <dbReference type="Proteomes" id="UP000595618"/>
    </source>
</evidence>
<dbReference type="Pfam" id="PF18895">
    <property type="entry name" value="T4SS_pilin"/>
    <property type="match status" value="1"/>
</dbReference>
<gene>
    <name evidence="3" type="ORF">HYW89_01695</name>
</gene>
<feature type="transmembrane region" description="Helical" evidence="1">
    <location>
        <begin position="39"/>
        <end position="61"/>
    </location>
</feature>
<dbReference type="EMBL" id="CP066690">
    <property type="protein sequence ID" value="QQG45616.1"/>
    <property type="molecule type" value="Genomic_DNA"/>
</dbReference>
<dbReference type="Proteomes" id="UP000595618">
    <property type="component" value="Chromosome"/>
</dbReference>
<keyword evidence="1" id="KW-0472">Membrane</keyword>
<sequence length="117" mass="12359">MSKLLKLYPTFVVGASLLPLVAGAQTPQTLSDIIQKISGTLQTIIGVLFVLATVIFLWGVIKFVASAGDETARSKAKGIMTWGIIGLAVMAATWAVVNILVNYFVGTDAGIPRGPRQ</sequence>
<keyword evidence="1" id="KW-0812">Transmembrane</keyword>
<evidence type="ECO:0000313" key="3">
    <source>
        <dbReference type="EMBL" id="QQG45616.1"/>
    </source>
</evidence>
<protein>
    <recommendedName>
        <fullName evidence="5">Conjugal transfer protein TrbC</fullName>
    </recommendedName>
</protein>